<comment type="caution">
    <text evidence="1">The sequence shown here is derived from an EMBL/GenBank/DDBJ whole genome shotgun (WGS) entry which is preliminary data.</text>
</comment>
<accession>A0A5B7GRE6</accession>
<organism evidence="1 2">
    <name type="scientific">Portunus trituberculatus</name>
    <name type="common">Swimming crab</name>
    <name type="synonym">Neptunus trituberculatus</name>
    <dbReference type="NCBI Taxonomy" id="210409"/>
    <lineage>
        <taxon>Eukaryota</taxon>
        <taxon>Metazoa</taxon>
        <taxon>Ecdysozoa</taxon>
        <taxon>Arthropoda</taxon>
        <taxon>Crustacea</taxon>
        <taxon>Multicrustacea</taxon>
        <taxon>Malacostraca</taxon>
        <taxon>Eumalacostraca</taxon>
        <taxon>Eucarida</taxon>
        <taxon>Decapoda</taxon>
        <taxon>Pleocyemata</taxon>
        <taxon>Brachyura</taxon>
        <taxon>Eubrachyura</taxon>
        <taxon>Portunoidea</taxon>
        <taxon>Portunidae</taxon>
        <taxon>Portuninae</taxon>
        <taxon>Portunus</taxon>
    </lineage>
</organism>
<evidence type="ECO:0000313" key="1">
    <source>
        <dbReference type="EMBL" id="MPC62570.1"/>
    </source>
</evidence>
<dbReference type="AlphaFoldDB" id="A0A5B7GRE6"/>
<gene>
    <name evidence="1" type="ORF">E2C01_056656</name>
</gene>
<sequence length="109" mass="13174">MGHSRITQSYRMSQKIEHYYCDEYFVPLTVRHFLVECHSLVELTVRISRSLTRRASRKLSTEYDLCLADPDAHRWYFIVKSSGVVHILKRKLKVFIFNDRVYNFTVFYF</sequence>
<dbReference type="Proteomes" id="UP000324222">
    <property type="component" value="Unassembled WGS sequence"/>
</dbReference>
<dbReference type="EMBL" id="VSRR010019821">
    <property type="protein sequence ID" value="MPC62570.1"/>
    <property type="molecule type" value="Genomic_DNA"/>
</dbReference>
<reference evidence="1 2" key="1">
    <citation type="submission" date="2019-05" db="EMBL/GenBank/DDBJ databases">
        <title>Another draft genome of Portunus trituberculatus and its Hox gene families provides insights of decapod evolution.</title>
        <authorList>
            <person name="Jeong J.-H."/>
            <person name="Song I."/>
            <person name="Kim S."/>
            <person name="Choi T."/>
            <person name="Kim D."/>
            <person name="Ryu S."/>
            <person name="Kim W."/>
        </authorList>
    </citation>
    <scope>NUCLEOTIDE SEQUENCE [LARGE SCALE GENOMIC DNA]</scope>
    <source>
        <tissue evidence="1">Muscle</tissue>
    </source>
</reference>
<evidence type="ECO:0000313" key="2">
    <source>
        <dbReference type="Proteomes" id="UP000324222"/>
    </source>
</evidence>
<proteinExistence type="predicted"/>
<protein>
    <submittedName>
        <fullName evidence="1">Uncharacterized protein</fullName>
    </submittedName>
</protein>
<keyword evidence="2" id="KW-1185">Reference proteome</keyword>
<name>A0A5B7GRE6_PORTR</name>